<protein>
    <submittedName>
        <fullName evidence="2">DUF1028 domain-containing protein</fullName>
    </submittedName>
</protein>
<gene>
    <name evidence="2" type="ORF">N0B31_16285</name>
</gene>
<dbReference type="InterPro" id="IPR029055">
    <property type="entry name" value="Ntn_hydrolases_N"/>
</dbReference>
<dbReference type="AlphaFoldDB" id="A0A9E7R1A1"/>
<accession>A0A9E7R1A1</accession>
<dbReference type="RefSeq" id="WP_260592677.1">
    <property type="nucleotide sequence ID" value="NZ_CP104003.1"/>
</dbReference>
<name>A0A9E7R1A1_9EURY</name>
<reference evidence="2" key="1">
    <citation type="submission" date="2022-09" db="EMBL/GenBank/DDBJ databases">
        <title>Diverse halophilic archaea isolated from saline environments.</title>
        <authorList>
            <person name="Cui H.-L."/>
        </authorList>
    </citation>
    <scope>NUCLEOTIDE SEQUENCE</scope>
    <source>
        <strain evidence="2">ZS-35-S2</strain>
    </source>
</reference>
<dbReference type="PANTHER" id="PTHR39328">
    <property type="entry name" value="BLL2871 PROTEIN"/>
    <property type="match status" value="1"/>
</dbReference>
<feature type="compositionally biased region" description="Acidic residues" evidence="1">
    <location>
        <begin position="229"/>
        <end position="244"/>
    </location>
</feature>
<dbReference type="SUPFAM" id="SSF56235">
    <property type="entry name" value="N-terminal nucleophile aminohydrolases (Ntn hydrolases)"/>
    <property type="match status" value="1"/>
</dbReference>
<dbReference type="Gene3D" id="3.60.20.10">
    <property type="entry name" value="Glutamine Phosphoribosylpyrophosphate, subunit 1, domain 1"/>
    <property type="match status" value="1"/>
</dbReference>
<sequence length="250" mass="27030">MTFSICVHENYETETDEGDLEEHDRFGVAVTTRLAGVGTLCPFVSENGAVATQSLVNTRLGRKGIEYVDDGLAVGDALQSLLDADENSENRQLHGVDREGTFTFSGEECKEWYGHTAGEGYTVAGNLLTGESVVAETAAAYEASDPEEPLSERLIDALAAGHAEGGDKREDLPVHSAAVMVARTEERELASFTDDLRVDATETPIEDLRETYELAERSFEDAMDRYEDAYEEDSVDGVADDEGGEAATDG</sequence>
<feature type="region of interest" description="Disordered" evidence="1">
    <location>
        <begin position="224"/>
        <end position="250"/>
    </location>
</feature>
<dbReference type="GeneID" id="74944013"/>
<dbReference type="KEGG" id="ssai:N0B31_16285"/>
<dbReference type="PANTHER" id="PTHR39328:SF1">
    <property type="entry name" value="BLL2871 PROTEIN"/>
    <property type="match status" value="1"/>
</dbReference>
<proteinExistence type="predicted"/>
<dbReference type="Proteomes" id="UP001057580">
    <property type="component" value="Chromosome"/>
</dbReference>
<organism evidence="2 3">
    <name type="scientific">Salinirubellus salinus</name>
    <dbReference type="NCBI Taxonomy" id="1364945"/>
    <lineage>
        <taxon>Archaea</taxon>
        <taxon>Methanobacteriati</taxon>
        <taxon>Methanobacteriota</taxon>
        <taxon>Stenosarchaea group</taxon>
        <taxon>Halobacteria</taxon>
        <taxon>Halobacteriales</taxon>
        <taxon>Natronomonadaceae</taxon>
        <taxon>Salinirubellus</taxon>
    </lineage>
</organism>
<keyword evidence="3" id="KW-1185">Reference proteome</keyword>
<evidence type="ECO:0000256" key="1">
    <source>
        <dbReference type="SAM" id="MobiDB-lite"/>
    </source>
</evidence>
<dbReference type="Pfam" id="PF06267">
    <property type="entry name" value="DUF1028"/>
    <property type="match status" value="1"/>
</dbReference>
<evidence type="ECO:0000313" key="3">
    <source>
        <dbReference type="Proteomes" id="UP001057580"/>
    </source>
</evidence>
<dbReference type="InterPro" id="IPR010430">
    <property type="entry name" value="DUF1028"/>
</dbReference>
<dbReference type="EMBL" id="CP104003">
    <property type="protein sequence ID" value="UWM53683.1"/>
    <property type="molecule type" value="Genomic_DNA"/>
</dbReference>
<evidence type="ECO:0000313" key="2">
    <source>
        <dbReference type="EMBL" id="UWM53683.1"/>
    </source>
</evidence>